<gene>
    <name evidence="2" type="ORF">DC077_00005</name>
    <name evidence="3" type="ORF">DC078_09965</name>
</gene>
<dbReference type="OrthoDB" id="572024at2"/>
<dbReference type="Proteomes" id="UP000245217">
    <property type="component" value="Unassembled WGS sequence"/>
</dbReference>
<reference evidence="2" key="1">
    <citation type="journal article" date="2018" name="Genome Announc.">
        <title>Ignatzschineria cameli sp. nov., isolated from necrotic foot tissue of dromedaries (Camelus dromedarius) and associated maggots (Wohlfahrtia species) in Dubai.</title>
        <authorList>
            <person name="Tsang C.C."/>
            <person name="Tang J.Y."/>
            <person name="Fong J.Y."/>
            <person name="Kinne J."/>
            <person name="Lee H.H."/>
            <person name="Joseph M."/>
            <person name="Jose S."/>
            <person name="Schuster R.K."/>
            <person name="Tang Y."/>
            <person name="Sivakumar S."/>
            <person name="Chen J.H."/>
            <person name="Teng J.L."/>
            <person name="Lau S.K."/>
            <person name="Wernery U."/>
            <person name="Woo P.C."/>
        </authorList>
    </citation>
    <scope>NUCLEOTIDE SEQUENCE</scope>
    <source>
        <strain evidence="2">UAE-HKU57</strain>
        <strain evidence="3">UAE-HKU58</strain>
    </source>
</reference>
<evidence type="ECO:0000313" key="3">
    <source>
        <dbReference type="EMBL" id="PWD89300.1"/>
    </source>
</evidence>
<evidence type="ECO:0000313" key="2">
    <source>
        <dbReference type="EMBL" id="PWD87710.1"/>
    </source>
</evidence>
<name>A0A2U2ASJ5_9GAMM</name>
<proteinExistence type="predicted"/>
<comment type="caution">
    <text evidence="2">The sequence shown here is derived from an EMBL/GenBank/DDBJ whole genome shotgun (WGS) entry which is preliminary data.</text>
</comment>
<evidence type="ECO:0000313" key="4">
    <source>
        <dbReference type="Proteomes" id="UP000245059"/>
    </source>
</evidence>
<dbReference type="InterPro" id="IPR012660">
    <property type="entry name" value="YiiD_C"/>
</dbReference>
<dbReference type="Gene3D" id="3.10.129.10">
    <property type="entry name" value="Hotdog Thioesterase"/>
    <property type="match status" value="1"/>
</dbReference>
<dbReference type="Proteomes" id="UP000245059">
    <property type="component" value="Unassembled WGS sequence"/>
</dbReference>
<evidence type="ECO:0000313" key="5">
    <source>
        <dbReference type="Proteomes" id="UP000245217"/>
    </source>
</evidence>
<dbReference type="RefSeq" id="WP_109202380.1">
    <property type="nucleotide sequence ID" value="NZ_QEWS01000027.1"/>
</dbReference>
<keyword evidence="5" id="KW-1185">Reference proteome</keyword>
<accession>A0A2U2ASJ5</accession>
<reference evidence="4 5" key="2">
    <citation type="submission" date="2018-05" db="EMBL/GenBank/DDBJ databases">
        <title>Ignatzschineria dubaiensis sp. nov., isolated from necrotic foot tissues of dromedaries (Camelus dromedarius) and associated maggots in Dubai, United Arab Emirates.</title>
        <authorList>
            <person name="Tsang C.C."/>
            <person name="Tang J.Y.M."/>
            <person name="Fong J.Y.H."/>
            <person name="Kinne J."/>
            <person name="Lee H.H."/>
            <person name="Joseph M."/>
            <person name="Jose S."/>
            <person name="Schuster R.K."/>
            <person name="Tang Y."/>
            <person name="Sivakumar S."/>
            <person name="Chen J.H.K."/>
            <person name="Teng J.L.L."/>
            <person name="Lau S.K.P."/>
            <person name="Wernery U."/>
            <person name="Woo P.C.Y."/>
        </authorList>
    </citation>
    <scope>NUCLEOTIDE SEQUENCE [LARGE SCALE GENOMIC DNA]</scope>
    <source>
        <strain evidence="4">UAE-HKU57</strain>
        <strain evidence="5">UAE-HKU58</strain>
    </source>
</reference>
<dbReference type="EMBL" id="QEWW01000001">
    <property type="protein sequence ID" value="PWD87710.1"/>
    <property type="molecule type" value="Genomic_DNA"/>
</dbReference>
<evidence type="ECO:0000259" key="1">
    <source>
        <dbReference type="Pfam" id="PF09500"/>
    </source>
</evidence>
<dbReference type="SUPFAM" id="SSF54637">
    <property type="entry name" value="Thioesterase/thiol ester dehydrase-isomerase"/>
    <property type="match status" value="1"/>
</dbReference>
<dbReference type="EMBL" id="QEWV01000017">
    <property type="protein sequence ID" value="PWD89300.1"/>
    <property type="molecule type" value="Genomic_DNA"/>
</dbReference>
<dbReference type="Pfam" id="PF09500">
    <property type="entry name" value="YiiD_C"/>
    <property type="match status" value="1"/>
</dbReference>
<feature type="domain" description="Thioesterase putative" evidence="1">
    <location>
        <begin position="38"/>
        <end position="182"/>
    </location>
</feature>
<dbReference type="InterPro" id="IPR029069">
    <property type="entry name" value="HotDog_dom_sf"/>
</dbReference>
<dbReference type="NCBIfam" id="TIGR02447">
    <property type="entry name" value="yiiD_Cterm"/>
    <property type="match status" value="1"/>
</dbReference>
<organism evidence="2 4">
    <name type="scientific">Ignatzschineria cameli</name>
    <dbReference type="NCBI Taxonomy" id="2182793"/>
    <lineage>
        <taxon>Bacteria</taxon>
        <taxon>Pseudomonadati</taxon>
        <taxon>Pseudomonadota</taxon>
        <taxon>Gammaproteobacteria</taxon>
        <taxon>Cardiobacteriales</taxon>
        <taxon>Ignatzschineriaceae</taxon>
        <taxon>Ignatzschineria</taxon>
    </lineage>
</organism>
<protein>
    <submittedName>
        <fullName evidence="2">Thioesterase</fullName>
    </submittedName>
</protein>
<sequence length="184" mass="20587">MEKEQVTSLVELESNDYRDSSGSANLQEKSESGDEDICHYLSTWLAKEIPISQSLALTPLSWEQGKLIFKVPLQPNRNHMGTGFGGSLYTASLLVAWSWLHLKLRELGVTEGIHIVIQDAHIHYPAPMKADALAICEASSEVAWNRFAKMFSRYGKGRISLESHLESEGITTTQFKGDFVVYRA</sequence>
<dbReference type="AlphaFoldDB" id="A0A2U2ASJ5"/>